<name>A0A1V8ZZ90_SACPI</name>
<evidence type="ECO:0000313" key="2">
    <source>
        <dbReference type="EMBL" id="OQO90229.1"/>
    </source>
</evidence>
<dbReference type="AlphaFoldDB" id="A0A1V8ZZ90"/>
<reference evidence="2 3" key="1">
    <citation type="submission" date="2017-02" db="EMBL/GenBank/DDBJ databases">
        <title>Draft genome of Saccharomonospora sp. 154.</title>
        <authorList>
            <person name="Alonso-Carmona G.S."/>
            <person name="De La Haba R."/>
            <person name="Vera-Gargallo B."/>
            <person name="Sandoval-Trujillo A.H."/>
            <person name="Ramirez-Duran N."/>
            <person name="Ventosa A."/>
        </authorList>
    </citation>
    <scope>NUCLEOTIDE SEQUENCE [LARGE SCALE GENOMIC DNA]</scope>
    <source>
        <strain evidence="2 3">LRS4.154</strain>
    </source>
</reference>
<evidence type="ECO:0008006" key="4">
    <source>
        <dbReference type="Google" id="ProtNLM"/>
    </source>
</evidence>
<dbReference type="STRING" id="1962155.B1813_17510"/>
<dbReference type="EMBL" id="MWIH01000007">
    <property type="protein sequence ID" value="OQO90229.1"/>
    <property type="molecule type" value="Genomic_DNA"/>
</dbReference>
<feature type="chain" id="PRO_5012641750" description="Secreted protein" evidence="1">
    <location>
        <begin position="24"/>
        <end position="143"/>
    </location>
</feature>
<evidence type="ECO:0000256" key="1">
    <source>
        <dbReference type="SAM" id="SignalP"/>
    </source>
</evidence>
<dbReference type="PROSITE" id="PS51257">
    <property type="entry name" value="PROKAR_LIPOPROTEIN"/>
    <property type="match status" value="1"/>
</dbReference>
<comment type="caution">
    <text evidence="2">The sequence shown here is derived from an EMBL/GenBank/DDBJ whole genome shotgun (WGS) entry which is preliminary data.</text>
</comment>
<organism evidence="2 3">
    <name type="scientific">Saccharomonospora piscinae</name>
    <dbReference type="NCBI Taxonomy" id="687388"/>
    <lineage>
        <taxon>Bacteria</taxon>
        <taxon>Bacillati</taxon>
        <taxon>Actinomycetota</taxon>
        <taxon>Actinomycetes</taxon>
        <taxon>Pseudonocardiales</taxon>
        <taxon>Pseudonocardiaceae</taxon>
        <taxon>Saccharomonospora</taxon>
    </lineage>
</organism>
<evidence type="ECO:0000313" key="3">
    <source>
        <dbReference type="Proteomes" id="UP000192591"/>
    </source>
</evidence>
<accession>A0A1V8ZZ90</accession>
<feature type="signal peptide" evidence="1">
    <location>
        <begin position="1"/>
        <end position="23"/>
    </location>
</feature>
<proteinExistence type="predicted"/>
<dbReference type="RefSeq" id="WP_081193693.1">
    <property type="nucleotide sequence ID" value="NZ_MWIH01000007.1"/>
</dbReference>
<gene>
    <name evidence="2" type="ORF">B1813_17510</name>
</gene>
<sequence length="143" mass="14813">MRTRAFLVLAAALLVLTACSREAGPTAKGPTDPGPGALAVKLEALRADDCHTAPTEVRPPSCEKFVTQLANVGGTARKYATGHPRLREAADELDAAVRAYRGNRCTAGGDADVCAATLIDLSTALTDVHTELSALPDVATRSS</sequence>
<keyword evidence="3" id="KW-1185">Reference proteome</keyword>
<dbReference type="Proteomes" id="UP000192591">
    <property type="component" value="Unassembled WGS sequence"/>
</dbReference>
<keyword evidence="1" id="KW-0732">Signal</keyword>
<protein>
    <recommendedName>
        <fullName evidence="4">Secreted protein</fullName>
    </recommendedName>
</protein>